<dbReference type="EMBL" id="HG739232">
    <property type="protein sequence ID" value="CDP17196.1"/>
    <property type="molecule type" value="Genomic_DNA"/>
</dbReference>
<accession>A0A068V9B3</accession>
<evidence type="ECO:0000256" key="1">
    <source>
        <dbReference type="ARBA" id="ARBA00008668"/>
    </source>
</evidence>
<dbReference type="InParanoid" id="A0A068V9B3"/>
<organism evidence="6 7">
    <name type="scientific">Coffea canephora</name>
    <name type="common">Robusta coffee</name>
    <dbReference type="NCBI Taxonomy" id="49390"/>
    <lineage>
        <taxon>Eukaryota</taxon>
        <taxon>Viridiplantae</taxon>
        <taxon>Streptophyta</taxon>
        <taxon>Embryophyta</taxon>
        <taxon>Tracheophyta</taxon>
        <taxon>Spermatophyta</taxon>
        <taxon>Magnoliopsida</taxon>
        <taxon>eudicotyledons</taxon>
        <taxon>Gunneridae</taxon>
        <taxon>Pentapetalae</taxon>
        <taxon>asterids</taxon>
        <taxon>lamiids</taxon>
        <taxon>Gentianales</taxon>
        <taxon>Rubiaceae</taxon>
        <taxon>Ixoroideae</taxon>
        <taxon>Gardenieae complex</taxon>
        <taxon>Bertiereae - Coffeeae clade</taxon>
        <taxon>Coffeeae</taxon>
        <taxon>Coffea</taxon>
    </lineage>
</organism>
<dbReference type="Gramene" id="CDP17196">
    <property type="protein sequence ID" value="CDP17196"/>
    <property type="gene ID" value="GSCOC_T00000663001"/>
</dbReference>
<evidence type="ECO:0000256" key="5">
    <source>
        <dbReference type="SAM" id="Phobius"/>
    </source>
</evidence>
<keyword evidence="2" id="KW-0732">Signal</keyword>
<dbReference type="SUPFAM" id="SSF52266">
    <property type="entry name" value="SGNH hydrolase"/>
    <property type="match status" value="1"/>
</dbReference>
<keyword evidence="5" id="KW-0812">Transmembrane</keyword>
<evidence type="ECO:0000256" key="2">
    <source>
        <dbReference type="ARBA" id="ARBA00022729"/>
    </source>
</evidence>
<comment type="similarity">
    <text evidence="1">Belongs to the 'GDSL' lipolytic enzyme family.</text>
</comment>
<evidence type="ECO:0000313" key="6">
    <source>
        <dbReference type="EMBL" id="CDP17196.1"/>
    </source>
</evidence>
<keyword evidence="5" id="KW-0472">Membrane</keyword>
<dbReference type="CDD" id="cd01837">
    <property type="entry name" value="SGNH_plant_lipase_like"/>
    <property type="match status" value="1"/>
</dbReference>
<keyword evidence="3" id="KW-0378">Hydrolase</keyword>
<dbReference type="AlphaFoldDB" id="A0A068V9B3"/>
<evidence type="ECO:0000313" key="7">
    <source>
        <dbReference type="Proteomes" id="UP000295252"/>
    </source>
</evidence>
<proteinExistence type="inferred from homology"/>
<dbReference type="Pfam" id="PF00657">
    <property type="entry name" value="Lipase_GDSL"/>
    <property type="match status" value="1"/>
</dbReference>
<sequence length="441" mass="48835">MDRSRVWTPSDGNGQNVSSPISNYKQIRSNRSLLVFFFFLFFGMFSINRARLHFGAIVSFVLLFHPRTRNSRKLGNYSFKIAADNIGTIRPLEKACHFNKIYQLGDSIADTGNLVRESPFGSGYPFAHLPYGESTFGFPTGRCSDGLLMIDYIALAAGLPYLEPSMKEDGNFTTGVNFAVGGSTALPKEVLEAKDITNPISNSSLSVQLDWMSSHFASICHTKEVCRKMLEKSLFFVGEIGGNDYNVPFLEGRSMNELTALVPEVVQSITNAIKRVIDFGATRIIVPGNFPIGCIPVYVACFQTNDTAAYDEHHCLKDLNNFAEIHNQLLKASIKKLKKDYPKVVIVYGDYYNAYLSLLSNARSLGFDENALQKACCGTEPYDCSGGKLCGTPGVKACPRPDKYISWDGVHSTQQAYKYMTAHLLDSIMPQLKCHSSAQDA</sequence>
<dbReference type="GO" id="GO:0016788">
    <property type="term" value="F:hydrolase activity, acting on ester bonds"/>
    <property type="evidence" value="ECO:0007669"/>
    <property type="project" value="InterPro"/>
</dbReference>
<dbReference type="Gene3D" id="3.40.50.1110">
    <property type="entry name" value="SGNH hydrolase"/>
    <property type="match status" value="1"/>
</dbReference>
<dbReference type="STRING" id="49390.A0A068V9B3"/>
<dbReference type="InterPro" id="IPR035669">
    <property type="entry name" value="SGNH_plant_lipase-like"/>
</dbReference>
<dbReference type="OrthoDB" id="1600564at2759"/>
<evidence type="ECO:0000256" key="3">
    <source>
        <dbReference type="ARBA" id="ARBA00022801"/>
    </source>
</evidence>
<keyword evidence="5" id="KW-1133">Transmembrane helix</keyword>
<keyword evidence="4" id="KW-0325">Glycoprotein</keyword>
<name>A0A068V9B3_COFCA</name>
<evidence type="ECO:0000256" key="4">
    <source>
        <dbReference type="ARBA" id="ARBA00023180"/>
    </source>
</evidence>
<dbReference type="Proteomes" id="UP000295252">
    <property type="component" value="Chromosome IV"/>
</dbReference>
<dbReference type="PANTHER" id="PTHR22835:SF517">
    <property type="entry name" value="GDSL-LIKE LIPASE_ACYLHYDROLASE FAMILY PROTEIN, EXPRESSED"/>
    <property type="match status" value="1"/>
</dbReference>
<dbReference type="InterPro" id="IPR036514">
    <property type="entry name" value="SGNH_hydro_sf"/>
</dbReference>
<protein>
    <submittedName>
        <fullName evidence="6">Uncharacterized protein</fullName>
    </submittedName>
</protein>
<dbReference type="InterPro" id="IPR001087">
    <property type="entry name" value="GDSL"/>
</dbReference>
<dbReference type="OMA" id="LYNFGRM"/>
<reference evidence="7" key="1">
    <citation type="journal article" date="2014" name="Science">
        <title>The coffee genome provides insight into the convergent evolution of caffeine biosynthesis.</title>
        <authorList>
            <person name="Denoeud F."/>
            <person name="Carretero-Paulet L."/>
            <person name="Dereeper A."/>
            <person name="Droc G."/>
            <person name="Guyot R."/>
            <person name="Pietrella M."/>
            <person name="Zheng C."/>
            <person name="Alberti A."/>
            <person name="Anthony F."/>
            <person name="Aprea G."/>
            <person name="Aury J.M."/>
            <person name="Bento P."/>
            <person name="Bernard M."/>
            <person name="Bocs S."/>
            <person name="Campa C."/>
            <person name="Cenci A."/>
            <person name="Combes M.C."/>
            <person name="Crouzillat D."/>
            <person name="Da Silva C."/>
            <person name="Daddiego L."/>
            <person name="De Bellis F."/>
            <person name="Dussert S."/>
            <person name="Garsmeur O."/>
            <person name="Gayraud T."/>
            <person name="Guignon V."/>
            <person name="Jahn K."/>
            <person name="Jamilloux V."/>
            <person name="Joet T."/>
            <person name="Labadie K."/>
            <person name="Lan T."/>
            <person name="Leclercq J."/>
            <person name="Lepelley M."/>
            <person name="Leroy T."/>
            <person name="Li L.T."/>
            <person name="Librado P."/>
            <person name="Lopez L."/>
            <person name="Munoz A."/>
            <person name="Noel B."/>
            <person name="Pallavicini A."/>
            <person name="Perrotta G."/>
            <person name="Poncet V."/>
            <person name="Pot D."/>
            <person name="Priyono X."/>
            <person name="Rigoreau M."/>
            <person name="Rouard M."/>
            <person name="Rozas J."/>
            <person name="Tranchant-Dubreuil C."/>
            <person name="VanBuren R."/>
            <person name="Zhang Q."/>
            <person name="Andrade A.C."/>
            <person name="Argout X."/>
            <person name="Bertrand B."/>
            <person name="de Kochko A."/>
            <person name="Graziosi G."/>
            <person name="Henry R.J."/>
            <person name="Jayarama X."/>
            <person name="Ming R."/>
            <person name="Nagai C."/>
            <person name="Rounsley S."/>
            <person name="Sankoff D."/>
            <person name="Giuliano G."/>
            <person name="Albert V.A."/>
            <person name="Wincker P."/>
            <person name="Lashermes P."/>
        </authorList>
    </citation>
    <scope>NUCLEOTIDE SEQUENCE [LARGE SCALE GENOMIC DNA]</scope>
    <source>
        <strain evidence="7">cv. DH200-94</strain>
    </source>
</reference>
<keyword evidence="7" id="KW-1185">Reference proteome</keyword>
<feature type="transmembrane region" description="Helical" evidence="5">
    <location>
        <begin position="33"/>
        <end position="64"/>
    </location>
</feature>
<dbReference type="PhylomeDB" id="A0A068V9B3"/>
<dbReference type="PANTHER" id="PTHR22835">
    <property type="entry name" value="ZINC FINGER FYVE DOMAIN CONTAINING PROTEIN"/>
    <property type="match status" value="1"/>
</dbReference>
<gene>
    <name evidence="6" type="ORF">GSCOC_T00000663001</name>
</gene>